<reference evidence="2" key="1">
    <citation type="submission" date="2017-03" db="EMBL/GenBank/DDBJ databases">
        <authorList>
            <person name="Monnet C."/>
        </authorList>
    </citation>
    <scope>NUCLEOTIDE SEQUENCE [LARGE SCALE GENOMIC DNA]</scope>
    <source>
        <strain evidence="2">CNRZ 920</strain>
    </source>
</reference>
<dbReference type="EMBL" id="FXZG01000001">
    <property type="protein sequence ID" value="SMX66796.1"/>
    <property type="molecule type" value="Genomic_DNA"/>
</dbReference>
<gene>
    <name evidence="1" type="ORF">BAUR920_00293</name>
</gene>
<dbReference type="Proteomes" id="UP000234289">
    <property type="component" value="Unassembled WGS sequence"/>
</dbReference>
<evidence type="ECO:0000313" key="2">
    <source>
        <dbReference type="Proteomes" id="UP000234289"/>
    </source>
</evidence>
<protein>
    <submittedName>
        <fullName evidence="1">Uncharacterized protein</fullName>
    </submittedName>
</protein>
<sequence>MQQKAQRLEIVEELINPEAVSWSAEEVSSGVLRLRFISGPTECFAATASVDERSDTEVTIELRVGFRTDGPWQSLAIALESYVDVMLNTALEGRSVRAV</sequence>
<organism evidence="1 2">
    <name type="scientific">Brevibacterium aurantiacum</name>
    <dbReference type="NCBI Taxonomy" id="273384"/>
    <lineage>
        <taxon>Bacteria</taxon>
        <taxon>Bacillati</taxon>
        <taxon>Actinomycetota</taxon>
        <taxon>Actinomycetes</taxon>
        <taxon>Micrococcales</taxon>
        <taxon>Brevibacteriaceae</taxon>
        <taxon>Brevibacterium</taxon>
    </lineage>
</organism>
<proteinExistence type="predicted"/>
<accession>A0A2H1HVB9</accession>
<dbReference type="AlphaFoldDB" id="A0A2H1HVB9"/>
<evidence type="ECO:0000313" key="1">
    <source>
        <dbReference type="EMBL" id="SMX66796.1"/>
    </source>
</evidence>
<name>A0A2H1HVB9_BREAU</name>
<dbReference type="RefSeq" id="WP_101638710.1">
    <property type="nucleotide sequence ID" value="NZ_FXZG01000001.1"/>
</dbReference>